<organism evidence="1 2">
    <name type="scientific">Trichonephila clavata</name>
    <name type="common">Joro spider</name>
    <name type="synonym">Nephila clavata</name>
    <dbReference type="NCBI Taxonomy" id="2740835"/>
    <lineage>
        <taxon>Eukaryota</taxon>
        <taxon>Metazoa</taxon>
        <taxon>Ecdysozoa</taxon>
        <taxon>Arthropoda</taxon>
        <taxon>Chelicerata</taxon>
        <taxon>Arachnida</taxon>
        <taxon>Araneae</taxon>
        <taxon>Araneomorphae</taxon>
        <taxon>Entelegynae</taxon>
        <taxon>Araneoidea</taxon>
        <taxon>Nephilidae</taxon>
        <taxon>Trichonephila</taxon>
    </lineage>
</organism>
<evidence type="ECO:0000313" key="1">
    <source>
        <dbReference type="EMBL" id="GFR09893.1"/>
    </source>
</evidence>
<dbReference type="PANTHER" id="PTHR47331">
    <property type="entry name" value="PHD-TYPE DOMAIN-CONTAINING PROTEIN"/>
    <property type="match status" value="1"/>
</dbReference>
<keyword evidence="2" id="KW-1185">Reference proteome</keyword>
<gene>
    <name evidence="1" type="primary">AVEN_111350_1</name>
    <name evidence="1" type="ORF">TNCT_122491</name>
</gene>
<dbReference type="Proteomes" id="UP000887116">
    <property type="component" value="Unassembled WGS sequence"/>
</dbReference>
<reference evidence="1" key="1">
    <citation type="submission" date="2020-07" db="EMBL/GenBank/DDBJ databases">
        <title>Multicomponent nature underlies the extraordinary mechanical properties of spider dragline silk.</title>
        <authorList>
            <person name="Kono N."/>
            <person name="Nakamura H."/>
            <person name="Mori M."/>
            <person name="Yoshida Y."/>
            <person name="Ohtoshi R."/>
            <person name="Malay A.D."/>
            <person name="Moran D.A.P."/>
            <person name="Tomita M."/>
            <person name="Numata K."/>
            <person name="Arakawa K."/>
        </authorList>
    </citation>
    <scope>NUCLEOTIDE SEQUENCE</scope>
</reference>
<dbReference type="EMBL" id="BMAO01036335">
    <property type="protein sequence ID" value="GFR09893.1"/>
    <property type="molecule type" value="Genomic_DNA"/>
</dbReference>
<name>A0A8X6J4N5_TRICU</name>
<accession>A0A8X6J4N5</accession>
<dbReference type="PANTHER" id="PTHR47331:SF5">
    <property type="entry name" value="RIBONUCLEASE H"/>
    <property type="match status" value="1"/>
</dbReference>
<dbReference type="AlphaFoldDB" id="A0A8X6J4N5"/>
<comment type="caution">
    <text evidence="1">The sequence shown here is derived from an EMBL/GenBank/DDBJ whole genome shotgun (WGS) entry which is preliminary data.</text>
</comment>
<protein>
    <submittedName>
        <fullName evidence="1">DUF1758 domain-containing protein</fullName>
    </submittedName>
</protein>
<evidence type="ECO:0000313" key="2">
    <source>
        <dbReference type="Proteomes" id="UP000887116"/>
    </source>
</evidence>
<proteinExistence type="predicted"/>
<sequence length="196" mass="22870">MGGEIFYELLKGKQIQLHDNSIILQDSVFGYIVTGSIQNDQSNYYFCNFIQDQVDKNLTKFWDLEAIGIKEESSCDPADQAMQHFKSSVRFNSGRYEVGFPWKRDKQELNDNFSVAENRAKSLAKRFIRDPTLLKQYFEILEEYESQGIIERVFQTEKPTNRAVFYLPNQAVFRQESLTTKKCALSLMQAPMKMEN</sequence>
<dbReference type="OrthoDB" id="6433130at2759"/>